<feature type="compositionally biased region" description="Basic and acidic residues" evidence="1">
    <location>
        <begin position="1"/>
        <end position="15"/>
    </location>
</feature>
<proteinExistence type="predicted"/>
<reference evidence="2 3" key="1">
    <citation type="journal article" date="2018" name="PLoS Genet.">
        <title>Population sequencing reveals clonal diversity and ancestral inbreeding in the grapevine cultivar Chardonnay.</title>
        <authorList>
            <person name="Roach M.J."/>
            <person name="Johnson D.L."/>
            <person name="Bohlmann J."/>
            <person name="van Vuuren H.J."/>
            <person name="Jones S.J."/>
            <person name="Pretorius I.S."/>
            <person name="Schmidt S.A."/>
            <person name="Borneman A.R."/>
        </authorList>
    </citation>
    <scope>NUCLEOTIDE SEQUENCE [LARGE SCALE GENOMIC DNA]</scope>
    <source>
        <strain evidence="3">cv. Chardonnay</strain>
        <tissue evidence="2">Leaf</tissue>
    </source>
</reference>
<protein>
    <submittedName>
        <fullName evidence="2">Uncharacterized protein</fullName>
    </submittedName>
</protein>
<gene>
    <name evidence="2" type="ORF">CK203_111814</name>
</gene>
<comment type="caution">
    <text evidence="2">The sequence shown here is derived from an EMBL/GenBank/DDBJ whole genome shotgun (WGS) entry which is preliminary data.</text>
</comment>
<name>A0A438FKI3_VITVI</name>
<dbReference type="AlphaFoldDB" id="A0A438FKI3"/>
<feature type="region of interest" description="Disordered" evidence="1">
    <location>
        <begin position="1"/>
        <end position="37"/>
    </location>
</feature>
<sequence>MENQQERRNVGEKEGGLPSRNSGQTGPEPKEHRIDINEISPRVKNWIGGLRKTEKGLNLKLNGQGHQRFLRC</sequence>
<organism evidence="2 3">
    <name type="scientific">Vitis vinifera</name>
    <name type="common">Grape</name>
    <dbReference type="NCBI Taxonomy" id="29760"/>
    <lineage>
        <taxon>Eukaryota</taxon>
        <taxon>Viridiplantae</taxon>
        <taxon>Streptophyta</taxon>
        <taxon>Embryophyta</taxon>
        <taxon>Tracheophyta</taxon>
        <taxon>Spermatophyta</taxon>
        <taxon>Magnoliopsida</taxon>
        <taxon>eudicotyledons</taxon>
        <taxon>Gunneridae</taxon>
        <taxon>Pentapetalae</taxon>
        <taxon>rosids</taxon>
        <taxon>Vitales</taxon>
        <taxon>Vitaceae</taxon>
        <taxon>Viteae</taxon>
        <taxon>Vitis</taxon>
    </lineage>
</organism>
<evidence type="ECO:0000313" key="2">
    <source>
        <dbReference type="EMBL" id="RVW60506.1"/>
    </source>
</evidence>
<dbReference type="Proteomes" id="UP000288805">
    <property type="component" value="Unassembled WGS sequence"/>
</dbReference>
<dbReference type="EMBL" id="QGNW01000857">
    <property type="protein sequence ID" value="RVW60506.1"/>
    <property type="molecule type" value="Genomic_DNA"/>
</dbReference>
<evidence type="ECO:0000313" key="3">
    <source>
        <dbReference type="Proteomes" id="UP000288805"/>
    </source>
</evidence>
<evidence type="ECO:0000256" key="1">
    <source>
        <dbReference type="SAM" id="MobiDB-lite"/>
    </source>
</evidence>
<accession>A0A438FKI3</accession>